<dbReference type="InterPro" id="IPR007130">
    <property type="entry name" value="DAGAT"/>
</dbReference>
<accession>A0A1J7IF65</accession>
<evidence type="ECO:0000259" key="4">
    <source>
        <dbReference type="Pfam" id="PF12146"/>
    </source>
</evidence>
<dbReference type="Gene3D" id="3.40.50.1820">
    <property type="entry name" value="alpha/beta hydrolase"/>
    <property type="match status" value="2"/>
</dbReference>
<evidence type="ECO:0000256" key="3">
    <source>
        <dbReference type="ARBA" id="ARBA00023315"/>
    </source>
</evidence>
<comment type="similarity">
    <text evidence="1">Belongs to the diacylglycerol acyltransferase family.</text>
</comment>
<keyword evidence="3" id="KW-0012">Acyltransferase</keyword>
<dbReference type="Proteomes" id="UP000188354">
    <property type="component" value="Chromosome LG04"/>
</dbReference>
<dbReference type="CDD" id="cd07987">
    <property type="entry name" value="LPLAT_MGAT-like"/>
    <property type="match status" value="1"/>
</dbReference>
<dbReference type="SUPFAM" id="SSF53474">
    <property type="entry name" value="alpha/beta-Hydrolases"/>
    <property type="match status" value="2"/>
</dbReference>
<dbReference type="GO" id="GO:0019432">
    <property type="term" value="P:triglyceride biosynthetic process"/>
    <property type="evidence" value="ECO:0007669"/>
    <property type="project" value="UniProtKB-ARBA"/>
</dbReference>
<dbReference type="OMA" id="CLHIPAH"/>
<organism evidence="5 6">
    <name type="scientific">Lupinus angustifolius</name>
    <name type="common">Narrow-leaved blue lupine</name>
    <dbReference type="NCBI Taxonomy" id="3871"/>
    <lineage>
        <taxon>Eukaryota</taxon>
        <taxon>Viridiplantae</taxon>
        <taxon>Streptophyta</taxon>
        <taxon>Embryophyta</taxon>
        <taxon>Tracheophyta</taxon>
        <taxon>Spermatophyta</taxon>
        <taxon>Magnoliopsida</taxon>
        <taxon>eudicotyledons</taxon>
        <taxon>Gunneridae</taxon>
        <taxon>Pentapetalae</taxon>
        <taxon>rosids</taxon>
        <taxon>fabids</taxon>
        <taxon>Fabales</taxon>
        <taxon>Fabaceae</taxon>
        <taxon>Papilionoideae</taxon>
        <taxon>50 kb inversion clade</taxon>
        <taxon>genistoids sensu lato</taxon>
        <taxon>core genistoids</taxon>
        <taxon>Genisteae</taxon>
        <taxon>Lupinus</taxon>
    </lineage>
</organism>
<sequence>MLSYKSVNVNDIDSSSVNVENEIHKNGSLLSAIVEEDNKIINSNSLEEEEEEEKIAALWNDGYGSRSVEDYFDAAKEMNKFNDVGPPRWFCPLDWIDGTGLGLTLHHKALGKAFKVHCLHIPAHDRTPFEGLVKLVEEAIKLEYALSPNKPIYLVGESLGGCLALAVAARNPSIDLVLILVNPATSFGRSKLQPLLPILEVMPDELHATVSFLLGFIIGIDGTGLGLTLHHKALGKAFKVHCLHIPAHDRTPFEGLVKLVEEAIKLEYALSPNKPIYLVGESLGGCLALAVAARNPSIDLVLILVNPATSFGRSKLQPLLPILEVMPDELHATVSFLLGFIIGDPVKMASVNIRNSLPPTEKVEQLSNNLTVLLTYLPELADIIPRDTLLWKLKLLKSAASYANSRLHAVKAEVLVLASGEDKMLPSADEAQRLGGLLQNCKVRNFRNSGHTILLEDGIGLLTIIKATCMYRQSRRLDLVRDFIPPSMTEFRHIMDQVVGLFRSLIGSVMFSTLEDGTIVKGLTGVPDEGPVLLVGYHMLMGIELTSLMEEFLRQKGIMVRGIAHPEMFTGREESSSSEFPLMDWVKVFGGVPVSPSNLFRLLSEKSHVLLYPGGVREALHFKGEEYKLIWPDHPEFVRMAARFGATIVPFAAVGEDDVAKIILDYNDLIKIPLVNNYIRNWSLDANKFRDETSGEVANTNLFLPVVQPKIPGRFYYMFGKPIRTKGMDNILKDKEAANKLYLQIKSQVKHNIDYLINKREEDPYRNLINRKIYEALHPSKTDQTPTFKP</sequence>
<dbReference type="GO" id="GO:0016020">
    <property type="term" value="C:membrane"/>
    <property type="evidence" value="ECO:0007669"/>
    <property type="project" value="TreeGrafter"/>
</dbReference>
<dbReference type="Pfam" id="PF03982">
    <property type="entry name" value="DAGAT"/>
    <property type="match status" value="1"/>
</dbReference>
<keyword evidence="6" id="KW-1185">Reference proteome</keyword>
<dbReference type="STRING" id="3871.A0A1J7IF65"/>
<dbReference type="Gramene" id="OIW13545">
    <property type="protein sequence ID" value="OIW13545"/>
    <property type="gene ID" value="TanjilG_29286"/>
</dbReference>
<dbReference type="GO" id="GO:0004144">
    <property type="term" value="F:diacylglycerol O-acyltransferase activity"/>
    <property type="evidence" value="ECO:0007669"/>
    <property type="project" value="UniProtKB-ARBA"/>
</dbReference>
<dbReference type="InterPro" id="IPR022742">
    <property type="entry name" value="Hydrolase_4"/>
</dbReference>
<dbReference type="InterPro" id="IPR029058">
    <property type="entry name" value="AB_hydrolase_fold"/>
</dbReference>
<protein>
    <recommendedName>
        <fullName evidence="4">Serine aminopeptidase S33 domain-containing protein</fullName>
    </recommendedName>
</protein>
<gene>
    <name evidence="5" type="ORF">TanjilG_29286</name>
</gene>
<dbReference type="PANTHER" id="PTHR22753:SF14">
    <property type="entry name" value="MONOACYLGLYCEROL_DIACYLGLYCEROL O-ACYLTRANSFERASE"/>
    <property type="match status" value="1"/>
</dbReference>
<evidence type="ECO:0000256" key="2">
    <source>
        <dbReference type="ARBA" id="ARBA00022679"/>
    </source>
</evidence>
<feature type="domain" description="Serine aminopeptidase S33" evidence="4">
    <location>
        <begin position="260"/>
        <end position="456"/>
    </location>
</feature>
<evidence type="ECO:0000256" key="1">
    <source>
        <dbReference type="ARBA" id="ARBA00005420"/>
    </source>
</evidence>
<proteinExistence type="inferred from homology"/>
<dbReference type="AlphaFoldDB" id="A0A1J7IF65"/>
<reference evidence="5 6" key="1">
    <citation type="journal article" date="2017" name="Plant Biotechnol. J.">
        <title>A comprehensive draft genome sequence for lupin (Lupinus angustifolius), an emerging health food: insights into plant-microbe interactions and legume evolution.</title>
        <authorList>
            <person name="Hane J.K."/>
            <person name="Ming Y."/>
            <person name="Kamphuis L.G."/>
            <person name="Nelson M.N."/>
            <person name="Garg G."/>
            <person name="Atkins C.A."/>
            <person name="Bayer P.E."/>
            <person name="Bravo A."/>
            <person name="Bringans S."/>
            <person name="Cannon S."/>
            <person name="Edwards D."/>
            <person name="Foley R."/>
            <person name="Gao L.L."/>
            <person name="Harrison M.J."/>
            <person name="Huang W."/>
            <person name="Hurgobin B."/>
            <person name="Li S."/>
            <person name="Liu C.W."/>
            <person name="McGrath A."/>
            <person name="Morahan G."/>
            <person name="Murray J."/>
            <person name="Weller J."/>
            <person name="Jian J."/>
            <person name="Singh K.B."/>
        </authorList>
    </citation>
    <scope>NUCLEOTIDE SEQUENCE [LARGE SCALE GENOMIC DNA]</scope>
    <source>
        <strain evidence="6">cv. Tanjil</strain>
        <tissue evidence="5">Whole plant</tissue>
    </source>
</reference>
<dbReference type="Pfam" id="PF12146">
    <property type="entry name" value="Hydrolase_4"/>
    <property type="match status" value="1"/>
</dbReference>
<keyword evidence="2" id="KW-0808">Transferase</keyword>
<dbReference type="PANTHER" id="PTHR22753">
    <property type="entry name" value="TRANSMEMBRANE PROTEIN 68"/>
    <property type="match status" value="1"/>
</dbReference>
<evidence type="ECO:0000313" key="5">
    <source>
        <dbReference type="EMBL" id="OIW13545.1"/>
    </source>
</evidence>
<evidence type="ECO:0000313" key="6">
    <source>
        <dbReference type="Proteomes" id="UP000188354"/>
    </source>
</evidence>
<name>A0A1J7IF65_LUPAN</name>
<dbReference type="EMBL" id="CM007364">
    <property type="protein sequence ID" value="OIW13545.1"/>
    <property type="molecule type" value="Genomic_DNA"/>
</dbReference>